<evidence type="ECO:0000313" key="2">
    <source>
        <dbReference type="Proteomes" id="UP000438106"/>
    </source>
</evidence>
<evidence type="ECO:0000313" key="1">
    <source>
        <dbReference type="EMBL" id="MVS98711.1"/>
    </source>
</evidence>
<comment type="caution">
    <text evidence="1">The sequence shown here is derived from an EMBL/GenBank/DDBJ whole genome shotgun (WGS) entry which is preliminary data.</text>
</comment>
<proteinExistence type="predicted"/>
<dbReference type="SUPFAM" id="SSF81301">
    <property type="entry name" value="Nucleotidyltransferase"/>
    <property type="match status" value="1"/>
</dbReference>
<accession>A0A7X3FQ52</accession>
<dbReference type="InterPro" id="IPR007530">
    <property type="entry name" value="Aminoglycoside_adenylylTfrase"/>
</dbReference>
<dbReference type="Proteomes" id="UP000438106">
    <property type="component" value="Unassembled WGS sequence"/>
</dbReference>
<sequence>MKGEIVDQQDLIEAAAPAMDIGAVRGLFLAGSFGRGSADEWSDVDLIAVVADGQERVVADHWRSALHAITPIVFWNELSRGVLVLNAISEDWLRCDLTIVARDSFGQRAKNTVKPLIDRNRIYDALPDSLPPREPDAGTVRYLIHEFIRMLGLMPVALGREEYVTMVLGVGMLRGHLETLLMQDVTLPDPGGILHQSRLLTPEQMQMLKSLPYPPPEREAVIAANFAIAQEFMPRARAMADRLGIDWPDAFEAATRRRLSATLGEQAGRAW</sequence>
<dbReference type="InterPro" id="IPR043519">
    <property type="entry name" value="NT_sf"/>
</dbReference>
<dbReference type="Gene3D" id="3.30.460.10">
    <property type="entry name" value="Beta Polymerase, domain 2"/>
    <property type="match status" value="1"/>
</dbReference>
<dbReference type="Pfam" id="PF04439">
    <property type="entry name" value="Adenyl_transf"/>
    <property type="match status" value="1"/>
</dbReference>
<dbReference type="EMBL" id="WQRF01000001">
    <property type="protein sequence ID" value="MVS98711.1"/>
    <property type="molecule type" value="Genomic_DNA"/>
</dbReference>
<organism evidence="1 2">
    <name type="scientific">Devosia marina</name>
    <dbReference type="NCBI Taxonomy" id="2683198"/>
    <lineage>
        <taxon>Bacteria</taxon>
        <taxon>Pseudomonadati</taxon>
        <taxon>Pseudomonadota</taxon>
        <taxon>Alphaproteobacteria</taxon>
        <taxon>Hyphomicrobiales</taxon>
        <taxon>Devosiaceae</taxon>
        <taxon>Devosia</taxon>
    </lineage>
</organism>
<gene>
    <name evidence="1" type="ORF">GO014_06715</name>
</gene>
<reference evidence="1 2" key="1">
    <citation type="submission" date="2019-12" db="EMBL/GenBank/DDBJ databases">
        <title>Devosia maris sp. nov., isolated from the deep seawater.</title>
        <authorList>
            <person name="Liu Y."/>
        </authorList>
    </citation>
    <scope>NUCLEOTIDE SEQUENCE [LARGE SCALE GENOMIC DNA]</scope>
    <source>
        <strain evidence="1 2">L53-10-65</strain>
    </source>
</reference>
<dbReference type="AlphaFoldDB" id="A0A7X3FQ52"/>
<protein>
    <submittedName>
        <fullName evidence="1">Nucleotidyltransferase domain-containing protein</fullName>
    </submittedName>
</protein>
<keyword evidence="2" id="KW-1185">Reference proteome</keyword>
<name>A0A7X3FQ52_9HYPH</name>
<dbReference type="GO" id="GO:0016740">
    <property type="term" value="F:transferase activity"/>
    <property type="evidence" value="ECO:0007669"/>
    <property type="project" value="UniProtKB-KW"/>
</dbReference>
<keyword evidence="1" id="KW-0808">Transferase</keyword>